<dbReference type="EMBL" id="LSZW01000048">
    <property type="protein sequence ID" value="KXK66075.1"/>
    <property type="molecule type" value="Genomic_DNA"/>
</dbReference>
<dbReference type="OrthoDB" id="1955425at2"/>
<dbReference type="AlphaFoldDB" id="A0A136Q5W5"/>
<organism evidence="1 2">
    <name type="scientific">Christensenella minuta</name>
    <dbReference type="NCBI Taxonomy" id="626937"/>
    <lineage>
        <taxon>Bacteria</taxon>
        <taxon>Bacillati</taxon>
        <taxon>Bacillota</taxon>
        <taxon>Clostridia</taxon>
        <taxon>Christensenellales</taxon>
        <taxon>Christensenellaceae</taxon>
        <taxon>Christensenella</taxon>
    </lineage>
</organism>
<name>A0A136Q5W5_9FIRM</name>
<accession>A0A136Q5W5</accession>
<sequence length="67" mass="7621">MGSSVYNESHCLDTTAKEAIDNADKYLFADKKAMEFVSLLHRMAKAAGYIITDRIVFLDKQTGKEYR</sequence>
<dbReference type="KEGG" id="cmiu:B1H56_09600"/>
<evidence type="ECO:0000313" key="1">
    <source>
        <dbReference type="EMBL" id="KXK66075.1"/>
    </source>
</evidence>
<proteinExistence type="predicted"/>
<evidence type="ECO:0000313" key="2">
    <source>
        <dbReference type="Proteomes" id="UP000070366"/>
    </source>
</evidence>
<protein>
    <submittedName>
        <fullName evidence="1">Uncharacterized protein</fullName>
    </submittedName>
</protein>
<dbReference type="Proteomes" id="UP000070366">
    <property type="component" value="Unassembled WGS sequence"/>
</dbReference>
<keyword evidence="2" id="KW-1185">Reference proteome</keyword>
<reference evidence="1 2" key="1">
    <citation type="submission" date="2016-02" db="EMBL/GenBank/DDBJ databases">
        <authorList>
            <person name="Wen L."/>
            <person name="He K."/>
            <person name="Yang H."/>
        </authorList>
    </citation>
    <scope>NUCLEOTIDE SEQUENCE [LARGE SCALE GENOMIC DNA]</scope>
    <source>
        <strain evidence="1 2">DSM 22607</strain>
    </source>
</reference>
<dbReference type="RefSeq" id="WP_066523606.1">
    <property type="nucleotide sequence ID" value="NZ_CABMOF010000023.1"/>
</dbReference>
<comment type="caution">
    <text evidence="1">The sequence shown here is derived from an EMBL/GenBank/DDBJ whole genome shotgun (WGS) entry which is preliminary data.</text>
</comment>
<gene>
    <name evidence="1" type="ORF">HMPREF3293_01072</name>
</gene>